<dbReference type="EMBL" id="RSED01000007">
    <property type="protein sequence ID" value="RRS04414.1"/>
    <property type="molecule type" value="Genomic_DNA"/>
</dbReference>
<name>A0A426VC26_9BURK</name>
<dbReference type="Proteomes" id="UP000269265">
    <property type="component" value="Unassembled WGS sequence"/>
</dbReference>
<dbReference type="CDD" id="cd06533">
    <property type="entry name" value="Glyco_transf_WecG_TagA"/>
    <property type="match status" value="1"/>
</dbReference>
<organism evidence="3 4">
    <name type="scientific">Aquabacterium soli</name>
    <dbReference type="NCBI Taxonomy" id="2493092"/>
    <lineage>
        <taxon>Bacteria</taxon>
        <taxon>Pseudomonadati</taxon>
        <taxon>Pseudomonadota</taxon>
        <taxon>Betaproteobacteria</taxon>
        <taxon>Burkholderiales</taxon>
        <taxon>Aquabacterium</taxon>
    </lineage>
</organism>
<accession>A0A426VC26</accession>
<evidence type="ECO:0000256" key="1">
    <source>
        <dbReference type="ARBA" id="ARBA00022676"/>
    </source>
</evidence>
<dbReference type="InterPro" id="IPR011060">
    <property type="entry name" value="RibuloseP-bd_barrel"/>
</dbReference>
<keyword evidence="2 3" id="KW-0808">Transferase</keyword>
<dbReference type="OrthoDB" id="9808602at2"/>
<dbReference type="SUPFAM" id="SSF51366">
    <property type="entry name" value="Ribulose-phoshate binding barrel"/>
    <property type="match status" value="1"/>
</dbReference>
<dbReference type="Pfam" id="PF03808">
    <property type="entry name" value="Glyco_tran_WecG"/>
    <property type="match status" value="1"/>
</dbReference>
<dbReference type="AlphaFoldDB" id="A0A426VC26"/>
<dbReference type="InterPro" id="IPR004629">
    <property type="entry name" value="WecG_TagA_CpsF"/>
</dbReference>
<comment type="caution">
    <text evidence="3">The sequence shown here is derived from an EMBL/GenBank/DDBJ whole genome shotgun (WGS) entry which is preliminary data.</text>
</comment>
<proteinExistence type="predicted"/>
<keyword evidence="1" id="KW-0328">Glycosyltransferase</keyword>
<gene>
    <name evidence="3" type="ORF">EIP75_11045</name>
</gene>
<dbReference type="RefSeq" id="WP_125243322.1">
    <property type="nucleotide sequence ID" value="NZ_RSED01000007.1"/>
</dbReference>
<evidence type="ECO:0000313" key="4">
    <source>
        <dbReference type="Proteomes" id="UP000269265"/>
    </source>
</evidence>
<dbReference type="NCBIfam" id="TIGR00696">
    <property type="entry name" value="wecG_tagA_cpsF"/>
    <property type="match status" value="1"/>
</dbReference>
<keyword evidence="4" id="KW-1185">Reference proteome</keyword>
<reference evidence="3 4" key="1">
    <citation type="submission" date="2018-12" db="EMBL/GenBank/DDBJ databases">
        <title>The whole draft genome of Aquabacterium sp. SJQ9.</title>
        <authorList>
            <person name="Sun L."/>
            <person name="Gao X."/>
            <person name="Chen W."/>
            <person name="Huang K."/>
        </authorList>
    </citation>
    <scope>NUCLEOTIDE SEQUENCE [LARGE SCALE GENOMIC DNA]</scope>
    <source>
        <strain evidence="3 4">SJQ9</strain>
    </source>
</reference>
<evidence type="ECO:0000313" key="3">
    <source>
        <dbReference type="EMBL" id="RRS04414.1"/>
    </source>
</evidence>
<evidence type="ECO:0000256" key="2">
    <source>
        <dbReference type="ARBA" id="ARBA00022679"/>
    </source>
</evidence>
<protein>
    <submittedName>
        <fullName evidence="3">Glycosyltransferase</fullName>
    </submittedName>
</protein>
<dbReference type="GO" id="GO:0016758">
    <property type="term" value="F:hexosyltransferase activity"/>
    <property type="evidence" value="ECO:0007669"/>
    <property type="project" value="TreeGrafter"/>
</dbReference>
<dbReference type="PANTHER" id="PTHR34136:SF1">
    <property type="entry name" value="UDP-N-ACETYL-D-MANNOSAMINURONIC ACID TRANSFERASE"/>
    <property type="match status" value="1"/>
</dbReference>
<sequence>MKPSNYSIYLQTLKQRTRRSGATVLSTFIDAIDWDQALARLATWARQRESRYVCLCNVHSVVTADSDASFHDVLAGADMALPDGAPVAWVLSNSGFEEQQRINGPDLMWRYMKVAEELGQSVFFYGSTQHTLDKLETAVRKSFPTLRIAGMISPPFGEAMEQHDQAHVDAINHSGANVVFVGLGCPKQEAWMADHKGRVSAVMIGVGAAFDYHAGTLRRAPVWMQNHGLEWLYRLASEPRRLFKRYLMTNSVFVYKQAMNWVAGAK</sequence>
<dbReference type="PANTHER" id="PTHR34136">
    <property type="match status" value="1"/>
</dbReference>